<reference evidence="1 2" key="1">
    <citation type="submission" date="2020-08" db="EMBL/GenBank/DDBJ databases">
        <title>Genomic Encyclopedia of Type Strains, Phase IV (KMG-IV): sequencing the most valuable type-strain genomes for metagenomic binning, comparative biology and taxonomic classification.</title>
        <authorList>
            <person name="Goeker M."/>
        </authorList>
    </citation>
    <scope>NUCLEOTIDE SEQUENCE [LARGE SCALE GENOMIC DNA]</scope>
    <source>
        <strain evidence="1 2">DSM 26287</strain>
    </source>
</reference>
<proteinExistence type="predicted"/>
<comment type="caution">
    <text evidence="1">The sequence shown here is derived from an EMBL/GenBank/DDBJ whole genome shotgun (WGS) entry which is preliminary data.</text>
</comment>
<gene>
    <name evidence="1" type="ORF">HNQ55_000003</name>
</gene>
<name>A0A7X0TRX9_9GAMM</name>
<evidence type="ECO:0008006" key="3">
    <source>
        <dbReference type="Google" id="ProtNLM"/>
    </source>
</evidence>
<evidence type="ECO:0000313" key="1">
    <source>
        <dbReference type="EMBL" id="MBB6541529.1"/>
    </source>
</evidence>
<dbReference type="RefSeq" id="WP_184420855.1">
    <property type="nucleotide sequence ID" value="NZ_AP027362.1"/>
</dbReference>
<protein>
    <recommendedName>
        <fullName evidence="3">Lipoprotein</fullName>
    </recommendedName>
</protein>
<organism evidence="1 2">
    <name type="scientific">Thalassotalea piscium</name>
    <dbReference type="NCBI Taxonomy" id="1230533"/>
    <lineage>
        <taxon>Bacteria</taxon>
        <taxon>Pseudomonadati</taxon>
        <taxon>Pseudomonadota</taxon>
        <taxon>Gammaproteobacteria</taxon>
        <taxon>Alteromonadales</taxon>
        <taxon>Colwelliaceae</taxon>
        <taxon>Thalassotalea</taxon>
    </lineage>
</organism>
<evidence type="ECO:0000313" key="2">
    <source>
        <dbReference type="Proteomes" id="UP000537141"/>
    </source>
</evidence>
<accession>A0A7X0TRX9</accession>
<keyword evidence="2" id="KW-1185">Reference proteome</keyword>
<dbReference type="Proteomes" id="UP000537141">
    <property type="component" value="Unassembled WGS sequence"/>
</dbReference>
<dbReference type="EMBL" id="JACHHU010000001">
    <property type="protein sequence ID" value="MBB6541529.1"/>
    <property type="molecule type" value="Genomic_DNA"/>
</dbReference>
<sequence>MRLILFVLGLSLIGCAQFKNTQDVSEWDFDHQVRFEQTKLNDTSYSIKVLRHNDTHFAQLATFIVRHAYQLCQGYGYSIEILDGVETYDDKQARPNWIPPSLSANVECVKN</sequence>
<dbReference type="PROSITE" id="PS51257">
    <property type="entry name" value="PROKAR_LIPOPROTEIN"/>
    <property type="match status" value="1"/>
</dbReference>
<dbReference type="AlphaFoldDB" id="A0A7X0TRX9"/>